<dbReference type="AlphaFoldDB" id="A0A1S8AV29"/>
<evidence type="ECO:0000313" key="2">
    <source>
        <dbReference type="Proteomes" id="UP000189370"/>
    </source>
</evidence>
<protein>
    <submittedName>
        <fullName evidence="1">Uncharacterized protein</fullName>
    </submittedName>
</protein>
<proteinExistence type="predicted"/>
<reference evidence="2" key="1">
    <citation type="submission" date="2016-04" db="EMBL/GenBank/DDBJ databases">
        <authorList>
            <person name="Chen S.-C."/>
            <person name="Lai M.-C."/>
        </authorList>
    </citation>
    <scope>NUCLEOTIDE SEQUENCE [LARGE SCALE GENOMIC DNA]</scope>
    <source>
        <strain evidence="2">AB14</strain>
    </source>
</reference>
<name>A0A1S8AV29_9EURY</name>
<comment type="caution">
    <text evidence="1">The sequence shown here is derived from an EMBL/GenBank/DDBJ whole genome shotgun (WGS) entry which is preliminary data.</text>
</comment>
<dbReference type="STRING" id="301967.A6E15_05160"/>
<evidence type="ECO:0000313" key="1">
    <source>
        <dbReference type="EMBL" id="OLZ40411.1"/>
    </source>
</evidence>
<dbReference type="EMBL" id="LWLN01000001">
    <property type="protein sequence ID" value="OLZ40411.1"/>
    <property type="molecule type" value="Genomic_DNA"/>
</dbReference>
<accession>A0A1S8AV29</accession>
<keyword evidence="2" id="KW-1185">Reference proteome</keyword>
<gene>
    <name evidence="1" type="ORF">A6E15_05160</name>
</gene>
<dbReference type="Proteomes" id="UP000189370">
    <property type="component" value="Unassembled WGS sequence"/>
</dbReference>
<organism evidence="1 2">
    <name type="scientific">Natrinema saccharevitans</name>
    <dbReference type="NCBI Taxonomy" id="301967"/>
    <lineage>
        <taxon>Archaea</taxon>
        <taxon>Methanobacteriati</taxon>
        <taxon>Methanobacteriota</taxon>
        <taxon>Stenosarchaea group</taxon>
        <taxon>Halobacteria</taxon>
        <taxon>Halobacteriales</taxon>
        <taxon>Natrialbaceae</taxon>
        <taxon>Natrinema</taxon>
    </lineage>
</organism>
<sequence length="67" mass="7538">MCDSVSSTTVRPLSVPLWSISPSETAWDRLESRALGGDVRMATLSFRTVGYGTMSRSRTDRRLRLFL</sequence>